<organism evidence="2 3">
    <name type="scientific">Cognatiyoonia koreensis</name>
    <dbReference type="NCBI Taxonomy" id="364200"/>
    <lineage>
        <taxon>Bacteria</taxon>
        <taxon>Pseudomonadati</taxon>
        <taxon>Pseudomonadota</taxon>
        <taxon>Alphaproteobacteria</taxon>
        <taxon>Rhodobacterales</taxon>
        <taxon>Paracoccaceae</taxon>
        <taxon>Cognatiyoonia</taxon>
    </lineage>
</organism>
<accession>A0A1I0MVB5</accession>
<gene>
    <name evidence="2" type="ORF">SAMN04488515_0247</name>
</gene>
<feature type="signal peptide" evidence="1">
    <location>
        <begin position="1"/>
        <end position="19"/>
    </location>
</feature>
<dbReference type="EMBL" id="FOIZ01000001">
    <property type="protein sequence ID" value="SEV92319.1"/>
    <property type="molecule type" value="Genomic_DNA"/>
</dbReference>
<proteinExistence type="predicted"/>
<name>A0A1I0MVB5_9RHOB</name>
<feature type="chain" id="PRO_5011646439" description="DUF4864 domain-containing protein" evidence="1">
    <location>
        <begin position="20"/>
        <end position="133"/>
    </location>
</feature>
<dbReference type="InterPro" id="IPR032347">
    <property type="entry name" value="DUF4864"/>
</dbReference>
<evidence type="ECO:0008006" key="4">
    <source>
        <dbReference type="Google" id="ProtNLM"/>
    </source>
</evidence>
<dbReference type="OrthoDB" id="9130422at2"/>
<reference evidence="2 3" key="1">
    <citation type="submission" date="2016-10" db="EMBL/GenBank/DDBJ databases">
        <authorList>
            <person name="de Groot N.N."/>
        </authorList>
    </citation>
    <scope>NUCLEOTIDE SEQUENCE [LARGE SCALE GENOMIC DNA]</scope>
    <source>
        <strain evidence="2 3">DSM 17925</strain>
    </source>
</reference>
<dbReference type="Proteomes" id="UP000199167">
    <property type="component" value="Unassembled WGS sequence"/>
</dbReference>
<dbReference type="RefSeq" id="WP_089989284.1">
    <property type="nucleotide sequence ID" value="NZ_FOIZ01000001.1"/>
</dbReference>
<evidence type="ECO:0000313" key="3">
    <source>
        <dbReference type="Proteomes" id="UP000199167"/>
    </source>
</evidence>
<protein>
    <recommendedName>
        <fullName evidence="4">DUF4864 domain-containing protein</fullName>
    </recommendedName>
</protein>
<evidence type="ECO:0000313" key="2">
    <source>
        <dbReference type="EMBL" id="SEV92319.1"/>
    </source>
</evidence>
<dbReference type="STRING" id="364200.SAMN04488515_0247"/>
<keyword evidence="1" id="KW-0732">Signal</keyword>
<keyword evidence="3" id="KW-1185">Reference proteome</keyword>
<evidence type="ECO:0000256" key="1">
    <source>
        <dbReference type="SAM" id="SignalP"/>
    </source>
</evidence>
<sequence>MRFLAIFAAIWVWVMPAIAQDNRAIEDVIGSQLQAFNDRDVQGAWQFASPMIQGLFQTPDNFGMMVENGYPMVWTNKDVEFLELGEVNGILIQRVLIRDSAGAAFVLEYAMIETEAGWRINGVQVLPAPDVAA</sequence>
<dbReference type="AlphaFoldDB" id="A0A1I0MVB5"/>
<dbReference type="Pfam" id="PF16156">
    <property type="entry name" value="DUF4864"/>
    <property type="match status" value="1"/>
</dbReference>